<gene>
    <name evidence="7" type="ORF">Ahy_A04g018747</name>
</gene>
<protein>
    <recommendedName>
        <fullName evidence="6">SWIM-type domain-containing protein</fullName>
    </recommendedName>
</protein>
<evidence type="ECO:0000259" key="6">
    <source>
        <dbReference type="PROSITE" id="PS50966"/>
    </source>
</evidence>
<organism evidence="7 8">
    <name type="scientific">Arachis hypogaea</name>
    <name type="common">Peanut</name>
    <dbReference type="NCBI Taxonomy" id="3818"/>
    <lineage>
        <taxon>Eukaryota</taxon>
        <taxon>Viridiplantae</taxon>
        <taxon>Streptophyta</taxon>
        <taxon>Embryophyta</taxon>
        <taxon>Tracheophyta</taxon>
        <taxon>Spermatophyta</taxon>
        <taxon>Magnoliopsida</taxon>
        <taxon>eudicotyledons</taxon>
        <taxon>Gunneridae</taxon>
        <taxon>Pentapetalae</taxon>
        <taxon>rosids</taxon>
        <taxon>fabids</taxon>
        <taxon>Fabales</taxon>
        <taxon>Fabaceae</taxon>
        <taxon>Papilionoideae</taxon>
        <taxon>50 kb inversion clade</taxon>
        <taxon>dalbergioids sensu lato</taxon>
        <taxon>Dalbergieae</taxon>
        <taxon>Pterocarpus clade</taxon>
        <taxon>Arachis</taxon>
    </lineage>
</organism>
<evidence type="ECO:0000256" key="5">
    <source>
        <dbReference type="SAM" id="MobiDB-lite"/>
    </source>
</evidence>
<dbReference type="InterPro" id="IPR007527">
    <property type="entry name" value="Znf_SWIM"/>
</dbReference>
<evidence type="ECO:0000313" key="7">
    <source>
        <dbReference type="EMBL" id="RYR61567.1"/>
    </source>
</evidence>
<evidence type="ECO:0000256" key="2">
    <source>
        <dbReference type="ARBA" id="ARBA00022771"/>
    </source>
</evidence>
<feature type="domain" description="SWIM-type" evidence="6">
    <location>
        <begin position="30"/>
        <end position="62"/>
    </location>
</feature>
<reference evidence="7 8" key="1">
    <citation type="submission" date="2019-01" db="EMBL/GenBank/DDBJ databases">
        <title>Sequencing of cultivated peanut Arachis hypogaea provides insights into genome evolution and oil improvement.</title>
        <authorList>
            <person name="Chen X."/>
        </authorList>
    </citation>
    <scope>NUCLEOTIDE SEQUENCE [LARGE SCALE GENOMIC DNA]</scope>
    <source>
        <strain evidence="8">cv. Fuhuasheng</strain>
        <tissue evidence="7">Leaves</tissue>
    </source>
</reference>
<feature type="region of interest" description="Disordered" evidence="5">
    <location>
        <begin position="118"/>
        <end position="139"/>
    </location>
</feature>
<dbReference type="InterPro" id="IPR006564">
    <property type="entry name" value="Znf_PMZ"/>
</dbReference>
<evidence type="ECO:0000256" key="4">
    <source>
        <dbReference type="PROSITE-ProRule" id="PRU00325"/>
    </source>
</evidence>
<dbReference type="Pfam" id="PF04434">
    <property type="entry name" value="SWIM"/>
    <property type="match status" value="1"/>
</dbReference>
<proteinExistence type="predicted"/>
<keyword evidence="1" id="KW-0479">Metal-binding</keyword>
<evidence type="ECO:0000256" key="3">
    <source>
        <dbReference type="ARBA" id="ARBA00022833"/>
    </source>
</evidence>
<evidence type="ECO:0000313" key="8">
    <source>
        <dbReference type="Proteomes" id="UP000289738"/>
    </source>
</evidence>
<dbReference type="AlphaFoldDB" id="A0A445DEF7"/>
<dbReference type="EMBL" id="SDMP01000004">
    <property type="protein sequence ID" value="RYR61567.1"/>
    <property type="molecule type" value="Genomic_DNA"/>
</dbReference>
<keyword evidence="3" id="KW-0862">Zinc</keyword>
<sequence>MQQVGNIVVRRFDRRNEVFEVREMTTGKVLVVDLARRTCDCGHFQVERIPCRHVIACCANQRLDWQLYVHDMYKMTEVRKTRYTNKHLVNLDIASQEEIKIIKLHSIYKKYAQTPNKTNDSSKIVNDTLDAAETETQDN</sequence>
<keyword evidence="2 4" id="KW-0863">Zinc-finger</keyword>
<evidence type="ECO:0000256" key="1">
    <source>
        <dbReference type="ARBA" id="ARBA00022723"/>
    </source>
</evidence>
<dbReference type="PROSITE" id="PS50966">
    <property type="entry name" value="ZF_SWIM"/>
    <property type="match status" value="1"/>
</dbReference>
<keyword evidence="8" id="KW-1185">Reference proteome</keyword>
<dbReference type="SMART" id="SM00575">
    <property type="entry name" value="ZnF_PMZ"/>
    <property type="match status" value="1"/>
</dbReference>
<comment type="caution">
    <text evidence="7">The sequence shown here is derived from an EMBL/GenBank/DDBJ whole genome shotgun (WGS) entry which is preliminary data.</text>
</comment>
<feature type="compositionally biased region" description="Acidic residues" evidence="5">
    <location>
        <begin position="130"/>
        <end position="139"/>
    </location>
</feature>
<dbReference type="Proteomes" id="UP000289738">
    <property type="component" value="Chromosome A04"/>
</dbReference>
<dbReference type="GO" id="GO:0008270">
    <property type="term" value="F:zinc ion binding"/>
    <property type="evidence" value="ECO:0007669"/>
    <property type="project" value="UniProtKB-KW"/>
</dbReference>
<accession>A0A445DEF7</accession>
<name>A0A445DEF7_ARAHY</name>